<dbReference type="InterPro" id="IPR018114">
    <property type="entry name" value="TRYPSIN_HIS"/>
</dbReference>
<dbReference type="Ensembl" id="ENSSHAT00000016933.2">
    <property type="protein sequence ID" value="ENSSHAP00000016791.2"/>
    <property type="gene ID" value="ENSSHAG00000014282.2"/>
</dbReference>
<sequence length="241" mass="25946">MASLLLLSLLVSIQGCLVLSSKIVGGRPAIPHSRPYIVSLQLQGRHFCGGTLIHPQFVMTAAHCVTQIIPQLMIVVAGAHDLSRPEASWQTLGFQRLYINNYDDNLKLNDIALIQLDRAATLNANVQIAQLPSQDQSLQAGTQCLAMGWGRLDTTQPAARILQELNVTLVTFYCREHNVCTLAPRQRAGVCFGDSGSPLICQGVVQAVASFIRGGGCASQRFPDPGGGGCTEASTSTRRRH</sequence>
<feature type="domain" description="Peptidase S1" evidence="9">
    <location>
        <begin position="23"/>
        <end position="241"/>
    </location>
</feature>
<organism evidence="10 11">
    <name type="scientific">Sarcophilus harrisii</name>
    <name type="common">Tasmanian devil</name>
    <name type="synonym">Sarcophilus laniarius</name>
    <dbReference type="NCBI Taxonomy" id="9305"/>
    <lineage>
        <taxon>Eukaryota</taxon>
        <taxon>Metazoa</taxon>
        <taxon>Chordata</taxon>
        <taxon>Craniata</taxon>
        <taxon>Vertebrata</taxon>
        <taxon>Euteleostomi</taxon>
        <taxon>Mammalia</taxon>
        <taxon>Metatheria</taxon>
        <taxon>Dasyuromorphia</taxon>
        <taxon>Dasyuridae</taxon>
        <taxon>Sarcophilus</taxon>
    </lineage>
</organism>
<dbReference type="FunFam" id="2.40.10.10:FF:000052">
    <property type="entry name" value="Neutrophil elastase"/>
    <property type="match status" value="1"/>
</dbReference>
<dbReference type="PANTHER" id="PTHR24257:SF15">
    <property type="entry name" value="MYELOBLASTIN"/>
    <property type="match status" value="1"/>
</dbReference>
<evidence type="ECO:0000256" key="5">
    <source>
        <dbReference type="ARBA" id="ARBA00023157"/>
    </source>
</evidence>
<reference evidence="10" key="2">
    <citation type="submission" date="2025-08" db="UniProtKB">
        <authorList>
            <consortium name="Ensembl"/>
        </authorList>
    </citation>
    <scope>IDENTIFICATION</scope>
</reference>
<dbReference type="STRING" id="9305.ENSSHAP00000016791"/>
<dbReference type="InterPro" id="IPR033116">
    <property type="entry name" value="TRYPSIN_SER"/>
</dbReference>
<dbReference type="Proteomes" id="UP000007648">
    <property type="component" value="Unassembled WGS sequence"/>
</dbReference>
<keyword evidence="5" id="KW-1015">Disulfide bond</keyword>
<name>G3WMY6_SARHA</name>
<evidence type="ECO:0000256" key="4">
    <source>
        <dbReference type="ARBA" id="ARBA00022825"/>
    </source>
</evidence>
<evidence type="ECO:0000259" key="9">
    <source>
        <dbReference type="PROSITE" id="PS50240"/>
    </source>
</evidence>
<evidence type="ECO:0000256" key="3">
    <source>
        <dbReference type="ARBA" id="ARBA00022801"/>
    </source>
</evidence>
<dbReference type="GO" id="GO:0004252">
    <property type="term" value="F:serine-type endopeptidase activity"/>
    <property type="evidence" value="ECO:0007669"/>
    <property type="project" value="InterPro"/>
</dbReference>
<evidence type="ECO:0000313" key="10">
    <source>
        <dbReference type="Ensembl" id="ENSSHAP00000016791.2"/>
    </source>
</evidence>
<dbReference type="eggNOG" id="KOG3627">
    <property type="taxonomic scope" value="Eukaryota"/>
</dbReference>
<dbReference type="GO" id="GO:0005615">
    <property type="term" value="C:extracellular space"/>
    <property type="evidence" value="ECO:0007669"/>
    <property type="project" value="TreeGrafter"/>
</dbReference>
<dbReference type="InterPro" id="IPR001254">
    <property type="entry name" value="Trypsin_dom"/>
</dbReference>
<dbReference type="InterPro" id="IPR009003">
    <property type="entry name" value="Peptidase_S1_PA"/>
</dbReference>
<dbReference type="PROSITE" id="PS00134">
    <property type="entry name" value="TRYPSIN_HIS"/>
    <property type="match status" value="1"/>
</dbReference>
<keyword evidence="2 8" id="KW-0732">Signal</keyword>
<evidence type="ECO:0000256" key="1">
    <source>
        <dbReference type="ARBA" id="ARBA00022670"/>
    </source>
</evidence>
<evidence type="ECO:0000313" key="11">
    <source>
        <dbReference type="Proteomes" id="UP000007648"/>
    </source>
</evidence>
<keyword evidence="3 7" id="KW-0378">Hydrolase</keyword>
<dbReference type="InterPro" id="IPR050850">
    <property type="entry name" value="Peptidase_S1_Elastase_sf"/>
</dbReference>
<dbReference type="PRINTS" id="PR00722">
    <property type="entry name" value="CHYMOTRYPSIN"/>
</dbReference>
<protein>
    <recommendedName>
        <fullName evidence="9">Peptidase S1 domain-containing protein</fullName>
    </recommendedName>
</protein>
<proteinExistence type="predicted"/>
<feature type="chain" id="PRO_5029743081" description="Peptidase S1 domain-containing protein" evidence="8">
    <location>
        <begin position="21"/>
        <end position="241"/>
    </location>
</feature>
<dbReference type="SMART" id="SM00020">
    <property type="entry name" value="Tryp_SPc"/>
    <property type="match status" value="1"/>
</dbReference>
<keyword evidence="4 7" id="KW-0720">Serine protease</keyword>
<dbReference type="GO" id="GO:0005737">
    <property type="term" value="C:cytoplasm"/>
    <property type="evidence" value="ECO:0007669"/>
    <property type="project" value="UniProtKB-ARBA"/>
</dbReference>
<feature type="signal peptide" evidence="8">
    <location>
        <begin position="1"/>
        <end position="20"/>
    </location>
</feature>
<evidence type="ECO:0000256" key="8">
    <source>
        <dbReference type="SAM" id="SignalP"/>
    </source>
</evidence>
<evidence type="ECO:0000256" key="2">
    <source>
        <dbReference type="ARBA" id="ARBA00022729"/>
    </source>
</evidence>
<dbReference type="GeneTree" id="ENSGT01030000234528"/>
<dbReference type="SUPFAM" id="SSF50494">
    <property type="entry name" value="Trypsin-like serine proteases"/>
    <property type="match status" value="1"/>
</dbReference>
<dbReference type="PROSITE" id="PS00135">
    <property type="entry name" value="TRYPSIN_SER"/>
    <property type="match status" value="1"/>
</dbReference>
<dbReference type="Pfam" id="PF00089">
    <property type="entry name" value="Trypsin"/>
    <property type="match status" value="1"/>
</dbReference>
<dbReference type="InterPro" id="IPR001314">
    <property type="entry name" value="Peptidase_S1A"/>
</dbReference>
<gene>
    <name evidence="10" type="primary">LOC100933022</name>
</gene>
<reference evidence="10" key="3">
    <citation type="submission" date="2025-09" db="UniProtKB">
        <authorList>
            <consortium name="Ensembl"/>
        </authorList>
    </citation>
    <scope>IDENTIFICATION</scope>
</reference>
<dbReference type="Gene3D" id="2.40.10.10">
    <property type="entry name" value="Trypsin-like serine proteases"/>
    <property type="match status" value="2"/>
</dbReference>
<dbReference type="GO" id="GO:0006508">
    <property type="term" value="P:proteolysis"/>
    <property type="evidence" value="ECO:0007669"/>
    <property type="project" value="UniProtKB-KW"/>
</dbReference>
<dbReference type="PROSITE" id="PS50240">
    <property type="entry name" value="TRYPSIN_DOM"/>
    <property type="match status" value="1"/>
</dbReference>
<accession>G3WMY6</accession>
<evidence type="ECO:0000256" key="7">
    <source>
        <dbReference type="RuleBase" id="RU363034"/>
    </source>
</evidence>
<dbReference type="InterPro" id="IPR043504">
    <property type="entry name" value="Peptidase_S1_PA_chymotrypsin"/>
</dbReference>
<dbReference type="PANTHER" id="PTHR24257">
    <property type="entry name" value="CHYMOTRYPSIN-LIKE ELASTASE FAMILY MEMBER"/>
    <property type="match status" value="1"/>
</dbReference>
<keyword evidence="11" id="KW-1185">Reference proteome</keyword>
<evidence type="ECO:0000256" key="6">
    <source>
        <dbReference type="ARBA" id="ARBA00023180"/>
    </source>
</evidence>
<dbReference type="AlphaFoldDB" id="G3WMY6"/>
<dbReference type="CDD" id="cd00190">
    <property type="entry name" value="Tryp_SPc"/>
    <property type="match status" value="1"/>
</dbReference>
<reference evidence="10 11" key="1">
    <citation type="journal article" date="2011" name="Proc. Natl. Acad. Sci. U.S.A.">
        <title>Genetic diversity and population structure of the endangered marsupial Sarcophilus harrisii (Tasmanian devil).</title>
        <authorList>
            <person name="Miller W."/>
            <person name="Hayes V.M."/>
            <person name="Ratan A."/>
            <person name="Petersen D.C."/>
            <person name="Wittekindt N.E."/>
            <person name="Miller J."/>
            <person name="Walenz B."/>
            <person name="Knight J."/>
            <person name="Qi J."/>
            <person name="Zhao F."/>
            <person name="Wang Q."/>
            <person name="Bedoya-Reina O.C."/>
            <person name="Katiyar N."/>
            <person name="Tomsho L.P."/>
            <person name="Kasson L.M."/>
            <person name="Hardie R.A."/>
            <person name="Woodbridge P."/>
            <person name="Tindall E.A."/>
            <person name="Bertelsen M.F."/>
            <person name="Dixon D."/>
            <person name="Pyecroft S."/>
            <person name="Helgen K.M."/>
            <person name="Lesk A.M."/>
            <person name="Pringle T.H."/>
            <person name="Patterson N."/>
            <person name="Zhang Y."/>
            <person name="Kreiss A."/>
            <person name="Woods G.M."/>
            <person name="Jones M.E."/>
            <person name="Schuster S.C."/>
        </authorList>
    </citation>
    <scope>NUCLEOTIDE SEQUENCE [LARGE SCALE GENOMIC DNA]</scope>
</reference>
<keyword evidence="6" id="KW-0325">Glycoprotein</keyword>
<keyword evidence="1 7" id="KW-0645">Protease</keyword>